<proteinExistence type="predicted"/>
<dbReference type="InterPro" id="IPR011989">
    <property type="entry name" value="ARM-like"/>
</dbReference>
<dbReference type="Proteomes" id="UP000823388">
    <property type="component" value="Chromosome 9N"/>
</dbReference>
<organism evidence="2 3">
    <name type="scientific">Panicum virgatum</name>
    <name type="common">Blackwell switchgrass</name>
    <dbReference type="NCBI Taxonomy" id="38727"/>
    <lineage>
        <taxon>Eukaryota</taxon>
        <taxon>Viridiplantae</taxon>
        <taxon>Streptophyta</taxon>
        <taxon>Embryophyta</taxon>
        <taxon>Tracheophyta</taxon>
        <taxon>Spermatophyta</taxon>
        <taxon>Magnoliopsida</taxon>
        <taxon>Liliopsida</taxon>
        <taxon>Poales</taxon>
        <taxon>Poaceae</taxon>
        <taxon>PACMAD clade</taxon>
        <taxon>Panicoideae</taxon>
        <taxon>Panicodae</taxon>
        <taxon>Paniceae</taxon>
        <taxon>Panicinae</taxon>
        <taxon>Panicum</taxon>
        <taxon>Panicum sect. Hiantes</taxon>
    </lineage>
</organism>
<dbReference type="InterPro" id="IPR042462">
    <property type="entry name" value="ARMC7"/>
</dbReference>
<sequence>MRSMFTNVQRQVERTGRSGTPRDKYLQDLVSQFQNATDEESKEKIAANLANFAYDPFNYAFMRQLNVLELFLDCITEPNERLIEFGIGGICNSCVDPANALVIVQCGGIPLIIQCLSSPVRNTVSISEASKRRFCSLGDLCTWGFVLSMQPCDKERDPET</sequence>
<dbReference type="PANTHER" id="PTHR46263:SF1">
    <property type="entry name" value="ARMADILLO REPEAT-CONTAINING PROTEIN 7"/>
    <property type="match status" value="1"/>
</dbReference>
<evidence type="ECO:0000256" key="1">
    <source>
        <dbReference type="SAM" id="MobiDB-lite"/>
    </source>
</evidence>
<protein>
    <recommendedName>
        <fullName evidence="4">Armadillo repeat-containing protein 7</fullName>
    </recommendedName>
</protein>
<dbReference type="EMBL" id="CM029054">
    <property type="protein sequence ID" value="KAG2539178.1"/>
    <property type="molecule type" value="Genomic_DNA"/>
</dbReference>
<dbReference type="SUPFAM" id="SSF48371">
    <property type="entry name" value="ARM repeat"/>
    <property type="match status" value="1"/>
</dbReference>
<gene>
    <name evidence="2" type="ORF">PVAP13_9NG453600</name>
</gene>
<dbReference type="Gene3D" id="1.25.10.10">
    <property type="entry name" value="Leucine-rich Repeat Variant"/>
    <property type="match status" value="1"/>
</dbReference>
<dbReference type="InterPro" id="IPR016024">
    <property type="entry name" value="ARM-type_fold"/>
</dbReference>
<comment type="caution">
    <text evidence="2">The sequence shown here is derived from an EMBL/GenBank/DDBJ whole genome shotgun (WGS) entry which is preliminary data.</text>
</comment>
<evidence type="ECO:0000313" key="2">
    <source>
        <dbReference type="EMBL" id="KAG2539178.1"/>
    </source>
</evidence>
<keyword evidence="3" id="KW-1185">Reference proteome</keyword>
<feature type="compositionally biased region" description="Basic and acidic residues" evidence="1">
    <location>
        <begin position="11"/>
        <end position="21"/>
    </location>
</feature>
<evidence type="ECO:0008006" key="4">
    <source>
        <dbReference type="Google" id="ProtNLM"/>
    </source>
</evidence>
<feature type="compositionally biased region" description="Polar residues" evidence="1">
    <location>
        <begin position="1"/>
        <end position="10"/>
    </location>
</feature>
<evidence type="ECO:0000313" key="3">
    <source>
        <dbReference type="Proteomes" id="UP000823388"/>
    </source>
</evidence>
<name>A0A8T0MR91_PANVG</name>
<dbReference type="PANTHER" id="PTHR46263">
    <property type="entry name" value="ARMADILLO REPEAT-CONTAINING PROTEIN 7"/>
    <property type="match status" value="1"/>
</dbReference>
<dbReference type="AlphaFoldDB" id="A0A8T0MR91"/>
<accession>A0A8T0MR91</accession>
<feature type="region of interest" description="Disordered" evidence="1">
    <location>
        <begin position="1"/>
        <end position="21"/>
    </location>
</feature>
<reference evidence="2" key="1">
    <citation type="submission" date="2020-05" db="EMBL/GenBank/DDBJ databases">
        <title>WGS assembly of Panicum virgatum.</title>
        <authorList>
            <person name="Lovell J.T."/>
            <person name="Jenkins J."/>
            <person name="Shu S."/>
            <person name="Juenger T.E."/>
            <person name="Schmutz J."/>
        </authorList>
    </citation>
    <scope>NUCLEOTIDE SEQUENCE</scope>
    <source>
        <strain evidence="2">AP13</strain>
    </source>
</reference>